<dbReference type="EMBL" id="LR031875">
    <property type="protein sequence ID" value="VDD33764.1"/>
    <property type="molecule type" value="Genomic_DNA"/>
</dbReference>
<evidence type="ECO:0000313" key="1">
    <source>
        <dbReference type="EMBL" id="VDD33764.1"/>
    </source>
</evidence>
<protein>
    <submittedName>
        <fullName evidence="1">Uncharacterized protein</fullName>
    </submittedName>
</protein>
<dbReference type="AlphaFoldDB" id="A0A3P6EEJ2"/>
<reference evidence="1" key="1">
    <citation type="submission" date="2018-11" db="EMBL/GenBank/DDBJ databases">
        <authorList>
            <consortium name="Genoscope - CEA"/>
            <person name="William W."/>
        </authorList>
    </citation>
    <scope>NUCLEOTIDE SEQUENCE</scope>
</reference>
<sequence>MVSPRATATAVYTQSLGELVPSLHGFRDFILFGVKTGKKKSEKAIRRYWCRR</sequence>
<organism evidence="1">
    <name type="scientific">Brassica oleracea</name>
    <name type="common">Wild cabbage</name>
    <dbReference type="NCBI Taxonomy" id="3712"/>
    <lineage>
        <taxon>Eukaryota</taxon>
        <taxon>Viridiplantae</taxon>
        <taxon>Streptophyta</taxon>
        <taxon>Embryophyta</taxon>
        <taxon>Tracheophyta</taxon>
        <taxon>Spermatophyta</taxon>
        <taxon>Magnoliopsida</taxon>
        <taxon>eudicotyledons</taxon>
        <taxon>Gunneridae</taxon>
        <taxon>Pentapetalae</taxon>
        <taxon>rosids</taxon>
        <taxon>malvids</taxon>
        <taxon>Brassicales</taxon>
        <taxon>Brassicaceae</taxon>
        <taxon>Brassiceae</taxon>
        <taxon>Brassica</taxon>
    </lineage>
</organism>
<accession>A0A3P6EEJ2</accession>
<proteinExistence type="predicted"/>
<gene>
    <name evidence="1" type="ORF">BOLC9T59087H</name>
</gene>
<name>A0A3P6EEJ2_BRAOL</name>